<dbReference type="SUPFAM" id="SSF63737">
    <property type="entry name" value="Leukotriene A4 hydrolase N-terminal domain"/>
    <property type="match status" value="1"/>
</dbReference>
<dbReference type="GO" id="GO:0008270">
    <property type="term" value="F:zinc ion binding"/>
    <property type="evidence" value="ECO:0007669"/>
    <property type="project" value="InterPro"/>
</dbReference>
<evidence type="ECO:0000259" key="14">
    <source>
        <dbReference type="Pfam" id="PF01433"/>
    </source>
</evidence>
<dbReference type="PANTHER" id="PTHR46322">
    <property type="entry name" value="PUROMYCIN-SENSITIVE AMINOPEPTIDASE"/>
    <property type="match status" value="1"/>
</dbReference>
<dbReference type="Gene3D" id="3.30.2010.30">
    <property type="match status" value="1"/>
</dbReference>
<evidence type="ECO:0000259" key="15">
    <source>
        <dbReference type="Pfam" id="PF11940"/>
    </source>
</evidence>
<dbReference type="FunFam" id="1.10.390.10:FF:000002">
    <property type="entry name" value="Aminopeptidase N"/>
    <property type="match status" value="1"/>
</dbReference>
<evidence type="ECO:0000256" key="6">
    <source>
        <dbReference type="ARBA" id="ARBA00022438"/>
    </source>
</evidence>
<dbReference type="InterPro" id="IPR012779">
    <property type="entry name" value="Peptidase_M1_pepN"/>
</dbReference>
<accession>A0AAP6JEI0</accession>
<dbReference type="AlphaFoldDB" id="A0AAP6JEI0"/>
<dbReference type="FunFam" id="3.30.2010.30:FF:000002">
    <property type="entry name" value="Putative aminopeptidase N"/>
    <property type="match status" value="1"/>
</dbReference>
<dbReference type="GO" id="GO:0016285">
    <property type="term" value="F:alanyl aminopeptidase activity"/>
    <property type="evidence" value="ECO:0007669"/>
    <property type="project" value="UniProtKB-EC"/>
</dbReference>
<dbReference type="InterPro" id="IPR001930">
    <property type="entry name" value="Peptidase_M1"/>
</dbReference>
<dbReference type="FunFam" id="2.60.40.1730:FF:000005">
    <property type="entry name" value="Aminopeptidase N"/>
    <property type="match status" value="1"/>
</dbReference>
<evidence type="ECO:0000256" key="7">
    <source>
        <dbReference type="ARBA" id="ARBA00022670"/>
    </source>
</evidence>
<dbReference type="NCBIfam" id="TIGR02414">
    <property type="entry name" value="pepN_proteo"/>
    <property type="match status" value="1"/>
</dbReference>
<comment type="cofactor">
    <cofactor evidence="2">
        <name>Zn(2+)</name>
        <dbReference type="ChEBI" id="CHEBI:29105"/>
    </cofactor>
</comment>
<keyword evidence="7" id="KW-0645">Protease</keyword>
<keyword evidence="19" id="KW-1185">Reference proteome</keyword>
<dbReference type="PRINTS" id="PR00756">
    <property type="entry name" value="ALADIPTASE"/>
</dbReference>
<dbReference type="Pfam" id="PF17432">
    <property type="entry name" value="DUF3458_C"/>
    <property type="match status" value="1"/>
</dbReference>
<dbReference type="InterPro" id="IPR038438">
    <property type="entry name" value="PepN_Ig-like_sf"/>
</dbReference>
<evidence type="ECO:0000256" key="9">
    <source>
        <dbReference type="ARBA" id="ARBA00022801"/>
    </source>
</evidence>
<dbReference type="Gene3D" id="2.60.40.1730">
    <property type="entry name" value="tricorn interacting facor f3 domain"/>
    <property type="match status" value="1"/>
</dbReference>
<organism evidence="18 19">
    <name type="scientific">Natronospira elongata</name>
    <dbReference type="NCBI Taxonomy" id="3110268"/>
    <lineage>
        <taxon>Bacteria</taxon>
        <taxon>Pseudomonadati</taxon>
        <taxon>Pseudomonadota</taxon>
        <taxon>Gammaproteobacteria</taxon>
        <taxon>Natronospirales</taxon>
        <taxon>Natronospiraceae</taxon>
        <taxon>Natronospira</taxon>
    </lineage>
</organism>
<comment type="function">
    <text evidence="12">Aminopeptidase N is involved in the degradation of intracellular peptides generated by protein breakdown during normal growth as well as in response to nutrient starvation.</text>
</comment>
<keyword evidence="11" id="KW-0482">Metalloprotease</keyword>
<evidence type="ECO:0000259" key="17">
    <source>
        <dbReference type="Pfam" id="PF17900"/>
    </source>
</evidence>
<dbReference type="GO" id="GO:0008237">
    <property type="term" value="F:metallopeptidase activity"/>
    <property type="evidence" value="ECO:0007669"/>
    <property type="project" value="UniProtKB-UniRule"/>
</dbReference>
<keyword evidence="8" id="KW-0479">Metal-binding</keyword>
<dbReference type="InterPro" id="IPR024601">
    <property type="entry name" value="Peptidase_M1_pepN_C"/>
</dbReference>
<proteinExistence type="inferred from homology"/>
<dbReference type="Gene3D" id="1.10.390.10">
    <property type="entry name" value="Neutral Protease Domain 2"/>
    <property type="match status" value="1"/>
</dbReference>
<dbReference type="Pfam" id="PF01433">
    <property type="entry name" value="Peptidase_M1"/>
    <property type="match status" value="1"/>
</dbReference>
<dbReference type="Gene3D" id="1.25.50.10">
    <property type="entry name" value="Peptidase M1, alanyl aminopeptidase, C-terminal domain"/>
    <property type="match status" value="1"/>
</dbReference>
<dbReference type="InterPro" id="IPR037144">
    <property type="entry name" value="Peptidase_M1_pepN_C_sf"/>
</dbReference>
<comment type="catalytic activity">
    <reaction evidence="1">
        <text>Release of an N-terminal amino acid, Xaa-|-Yaa- from a peptide, amide or arylamide. Xaa is preferably Ala, but may be most amino acids including Pro (slow action). When a terminal hydrophobic residue is followed by a prolyl residue, the two may be released as an intact Xaa-Pro dipeptide.</text>
        <dbReference type="EC" id="3.4.11.2"/>
    </reaction>
</comment>
<keyword evidence="10" id="KW-0862">Zinc</keyword>
<dbReference type="Gene3D" id="2.60.40.1840">
    <property type="match status" value="1"/>
</dbReference>
<dbReference type="InterPro" id="IPR035414">
    <property type="entry name" value="Peptidase_M1_pepN_Ig-like"/>
</dbReference>
<evidence type="ECO:0000256" key="10">
    <source>
        <dbReference type="ARBA" id="ARBA00022833"/>
    </source>
</evidence>
<dbReference type="EMBL" id="JAYGII010000009">
    <property type="protein sequence ID" value="MEA5445373.1"/>
    <property type="molecule type" value="Genomic_DNA"/>
</dbReference>
<dbReference type="Pfam" id="PF11940">
    <property type="entry name" value="DUF3458"/>
    <property type="match status" value="1"/>
</dbReference>
<dbReference type="GO" id="GO:0006508">
    <property type="term" value="P:proteolysis"/>
    <property type="evidence" value="ECO:0007669"/>
    <property type="project" value="UniProtKB-UniRule"/>
</dbReference>
<dbReference type="FunFam" id="2.60.40.1840:FF:000001">
    <property type="entry name" value="Aminopeptidase N"/>
    <property type="match status" value="1"/>
</dbReference>
<dbReference type="Pfam" id="PF17900">
    <property type="entry name" value="Peptidase_M1_N"/>
    <property type="match status" value="1"/>
</dbReference>
<dbReference type="SUPFAM" id="SSF55486">
    <property type="entry name" value="Metalloproteases ('zincins'), catalytic domain"/>
    <property type="match status" value="1"/>
</dbReference>
<sequence>MREQQARTIRLSEYQPPAWQVESVSLRFELDADDTRVHNHMQLRRVAEGPLRLDGEQLKLESIHLDGCKLSASDYELDDEGLTLNINGDQAEVTVVNRIEPAKNTALEGLYQSADFLLTQCEAEGFRRISYYPDRPDVMAEFRVRLEADRERYPVLLSNGNPVDSGELEGGRHFAEWHDPHPKPSYLFALVAGDLGHIERDFTTAEGRKVTLRVYAEHRNMDQCDFAMESLVNAMRWDEERFGLSYDLDVYNIVATDDFNMGAMENKGLNIFNSCFVLARPDTATDQDYLGIESVIGHEYFHNWTGNRVTCRDWFQLSLKEGLTVFRDQEFSADRNSRAVKRIEDVKTLRAGQFPEDAGPMAHPVRPPEYQEINNFYTATVYIKGAEVVRLYHSLLGEEGLQKGMRLYFQRHDGQAVTTEDFLAAMADANGQDLSLMQRWYDQAGTPVVSVESRHEPESARLHLTLRQSIPDTPGQKGKQATLIPVALGLLDSQGRALPLKLEGEAQARGEETVLILDQAEKTFVFESIAEAPVLSLLRGFSAPVKLEHQQSDEALSLLMAHDQDAFNRWEASQRLYSGALIEAQQSIADGEPARFPESIQAAVAALLADDDADPGLRVEALTLPAETWLAEQVAVVNPVAIADARQALRRQLAEAFSSQWQSLYESLADSGPYQVRPADILRRRLRNLALSYLAVLDDTAMQELALNQYRRADNMTDQMAALRAMVLEGHPAAETVLADFYQQWQAQPLVVDKWFSLQAQRSDGDPVARVRELAEHPAFKLTNPNKVRALYGAFANGNRRAFHAADGSGYRLIADVVLKLDRINPAIAARLVSVFNPWRRMEAVRREAMHGELSRIKQADLSRDVAEIVGRALAESG</sequence>
<evidence type="ECO:0000256" key="8">
    <source>
        <dbReference type="ARBA" id="ARBA00022723"/>
    </source>
</evidence>
<evidence type="ECO:0000256" key="4">
    <source>
        <dbReference type="ARBA" id="ARBA00012564"/>
    </source>
</evidence>
<evidence type="ECO:0000256" key="13">
    <source>
        <dbReference type="NCBIfam" id="TIGR02414"/>
    </source>
</evidence>
<evidence type="ECO:0000256" key="1">
    <source>
        <dbReference type="ARBA" id="ARBA00000098"/>
    </source>
</evidence>
<feature type="domain" description="Peptidase M1 alanyl aminopeptidase C-terminal" evidence="16">
    <location>
        <begin position="553"/>
        <end position="875"/>
    </location>
</feature>
<name>A0AAP6JEI0_9GAMM</name>
<evidence type="ECO:0000313" key="18">
    <source>
        <dbReference type="EMBL" id="MEA5445373.1"/>
    </source>
</evidence>
<dbReference type="InterPro" id="IPR045357">
    <property type="entry name" value="Aminopeptidase_N-like_N"/>
</dbReference>
<keyword evidence="6 18" id="KW-0031">Aminopeptidase</keyword>
<evidence type="ECO:0000259" key="16">
    <source>
        <dbReference type="Pfam" id="PF17432"/>
    </source>
</evidence>
<feature type="domain" description="Peptidase M1 membrane alanine aminopeptidase" evidence="14">
    <location>
        <begin position="226"/>
        <end position="440"/>
    </location>
</feature>
<dbReference type="PANTHER" id="PTHR46322:SF1">
    <property type="entry name" value="PUROMYCIN-SENSITIVE AMINOPEPTIDASE"/>
    <property type="match status" value="1"/>
</dbReference>
<dbReference type="InterPro" id="IPR014782">
    <property type="entry name" value="Peptidase_M1_dom"/>
</dbReference>
<dbReference type="Proteomes" id="UP001302316">
    <property type="component" value="Unassembled WGS sequence"/>
</dbReference>
<dbReference type="EC" id="3.4.11.2" evidence="4 13"/>
<dbReference type="RefSeq" id="WP_346051002.1">
    <property type="nucleotide sequence ID" value="NZ_JAYGII010000009.1"/>
</dbReference>
<dbReference type="CDD" id="cd09600">
    <property type="entry name" value="M1_APN"/>
    <property type="match status" value="1"/>
</dbReference>
<gene>
    <name evidence="18" type="primary">pepN</name>
    <name evidence="18" type="ORF">VCB98_06035</name>
</gene>
<feature type="domain" description="Aminopeptidase N-like N-terminal" evidence="17">
    <location>
        <begin position="50"/>
        <end position="187"/>
    </location>
</feature>
<evidence type="ECO:0000256" key="5">
    <source>
        <dbReference type="ARBA" id="ARBA00015611"/>
    </source>
</evidence>
<protein>
    <recommendedName>
        <fullName evidence="5 13">Aminopeptidase N</fullName>
        <ecNumber evidence="4 13">3.4.11.2</ecNumber>
    </recommendedName>
</protein>
<evidence type="ECO:0000256" key="3">
    <source>
        <dbReference type="ARBA" id="ARBA00010136"/>
    </source>
</evidence>
<reference evidence="18 19" key="1">
    <citation type="submission" date="2023-12" db="EMBL/GenBank/DDBJ databases">
        <title>Whole-genome sequencing of halo(alkali)philic microorganisms from hypersaline lakes.</title>
        <authorList>
            <person name="Sorokin D.Y."/>
            <person name="Merkel A.Y."/>
            <person name="Messina E."/>
            <person name="Yakimov M."/>
        </authorList>
    </citation>
    <scope>NUCLEOTIDE SEQUENCE [LARGE SCALE GENOMIC DNA]</scope>
    <source>
        <strain evidence="18 19">AB-CW1</strain>
    </source>
</reference>
<evidence type="ECO:0000256" key="2">
    <source>
        <dbReference type="ARBA" id="ARBA00001947"/>
    </source>
</evidence>
<keyword evidence="9 18" id="KW-0378">Hydrolase</keyword>
<feature type="domain" description="Peptidase M1 alanyl aminopeptidase Ig-like fold" evidence="15">
    <location>
        <begin position="445"/>
        <end position="549"/>
    </location>
</feature>
<dbReference type="InterPro" id="IPR027268">
    <property type="entry name" value="Peptidase_M4/M1_CTD_sf"/>
</dbReference>
<evidence type="ECO:0000313" key="19">
    <source>
        <dbReference type="Proteomes" id="UP001302316"/>
    </source>
</evidence>
<evidence type="ECO:0000256" key="12">
    <source>
        <dbReference type="ARBA" id="ARBA00059739"/>
    </source>
</evidence>
<evidence type="ECO:0000256" key="11">
    <source>
        <dbReference type="ARBA" id="ARBA00023049"/>
    </source>
</evidence>
<dbReference type="InterPro" id="IPR042097">
    <property type="entry name" value="Aminopeptidase_N-like_N_sf"/>
</dbReference>
<comment type="caution">
    <text evidence="18">The sequence shown here is derived from an EMBL/GenBank/DDBJ whole genome shotgun (WGS) entry which is preliminary data.</text>
</comment>
<comment type="similarity">
    <text evidence="3">Belongs to the peptidase M1 family.</text>
</comment>